<feature type="transmembrane region" description="Helical" evidence="2">
    <location>
        <begin position="169"/>
        <end position="196"/>
    </location>
</feature>
<reference evidence="3 4" key="1">
    <citation type="submission" date="2013-08" db="EMBL/GenBank/DDBJ databases">
        <authorList>
            <person name="Durkin A.S."/>
            <person name="Haft D.R."/>
            <person name="McCorrison J."/>
            <person name="Torralba M."/>
            <person name="Gillis M."/>
            <person name="Haft D.H."/>
            <person name="Methe B."/>
            <person name="Sutton G."/>
            <person name="Nelson K.E."/>
        </authorList>
    </citation>
    <scope>NUCLEOTIDE SEQUENCE [LARGE SCALE GENOMIC DNA]</scope>
    <source>
        <strain evidence="3 4">F0195</strain>
    </source>
</reference>
<evidence type="ECO:0000313" key="4">
    <source>
        <dbReference type="Proteomes" id="UP000016638"/>
    </source>
</evidence>
<feature type="transmembrane region" description="Helical" evidence="2">
    <location>
        <begin position="136"/>
        <end position="157"/>
    </location>
</feature>
<dbReference type="AlphaFoldDB" id="U2TC54"/>
<proteinExistence type="predicted"/>
<name>U2TC54_9ACTN</name>
<protein>
    <submittedName>
        <fullName evidence="3">Putative lipoprotein</fullName>
    </submittedName>
</protein>
<dbReference type="Proteomes" id="UP000016638">
    <property type="component" value="Unassembled WGS sequence"/>
</dbReference>
<organism evidence="3 4">
    <name type="scientific">Olsenella profusa F0195</name>
    <dbReference type="NCBI Taxonomy" id="1125712"/>
    <lineage>
        <taxon>Bacteria</taxon>
        <taxon>Bacillati</taxon>
        <taxon>Actinomycetota</taxon>
        <taxon>Coriobacteriia</taxon>
        <taxon>Coriobacteriales</taxon>
        <taxon>Atopobiaceae</taxon>
        <taxon>Olsenella</taxon>
    </lineage>
</organism>
<evidence type="ECO:0000313" key="3">
    <source>
        <dbReference type="EMBL" id="ERL10634.1"/>
    </source>
</evidence>
<gene>
    <name evidence="3" type="ORF">HMPREF1316_1082</name>
</gene>
<dbReference type="PROSITE" id="PS51257">
    <property type="entry name" value="PROKAR_LIPOPROTEIN"/>
    <property type="match status" value="1"/>
</dbReference>
<feature type="region of interest" description="Disordered" evidence="1">
    <location>
        <begin position="30"/>
        <end position="54"/>
    </location>
</feature>
<feature type="transmembrane region" description="Helical" evidence="2">
    <location>
        <begin position="96"/>
        <end position="116"/>
    </location>
</feature>
<keyword evidence="2" id="KW-1133">Transmembrane helix</keyword>
<dbReference type="STRING" id="1125712.HMPREF1316_1082"/>
<dbReference type="eggNOG" id="ENOG5031UK5">
    <property type="taxonomic scope" value="Bacteria"/>
</dbReference>
<sequence>MRHLSLDAGHVLMQAVWGVACESGVRHDVGEGTMGKGHRKSQRSRSAVMGTRADPHRVERACRAARAHMRADAPWLIAPLDASCLSKREQLTRRTFTVVEVVLCLDVLAIIVSLSFATGGLTSDSLRDLFNGSPSAAIDLVAGCAQLFVAYLLRIAYRHYRVGDAGYALGNLIALACAELLLQSMVGFIALVVLLWRTYHRCSSALIPWARHRRLGGVLVDVSGALVVLVLAAILFYAHMRLAA</sequence>
<dbReference type="EMBL" id="AWEZ01000006">
    <property type="protein sequence ID" value="ERL10634.1"/>
    <property type="molecule type" value="Genomic_DNA"/>
</dbReference>
<accession>U2TC54</accession>
<keyword evidence="2" id="KW-0472">Membrane</keyword>
<evidence type="ECO:0000256" key="1">
    <source>
        <dbReference type="SAM" id="MobiDB-lite"/>
    </source>
</evidence>
<comment type="caution">
    <text evidence="3">The sequence shown here is derived from an EMBL/GenBank/DDBJ whole genome shotgun (WGS) entry which is preliminary data.</text>
</comment>
<feature type="transmembrane region" description="Helical" evidence="2">
    <location>
        <begin position="216"/>
        <end position="238"/>
    </location>
</feature>
<evidence type="ECO:0000256" key="2">
    <source>
        <dbReference type="SAM" id="Phobius"/>
    </source>
</evidence>
<keyword evidence="4" id="KW-1185">Reference proteome</keyword>
<dbReference type="PATRIC" id="fig|1125712.3.peg.133"/>
<keyword evidence="2" id="KW-0812">Transmembrane</keyword>
<keyword evidence="3" id="KW-0449">Lipoprotein</keyword>